<comment type="subcellular location">
    <subcellularLocation>
        <location evidence="8">Cytoplasm</location>
    </subcellularLocation>
</comment>
<evidence type="ECO:0000313" key="10">
    <source>
        <dbReference type="EMBL" id="QDU88168.1"/>
    </source>
</evidence>
<dbReference type="Gene3D" id="3.90.1150.180">
    <property type="match status" value="1"/>
</dbReference>
<keyword evidence="2 8" id="KW-0963">Cytoplasm</keyword>
<dbReference type="RefSeq" id="WP_145282792.1">
    <property type="nucleotide sequence ID" value="NZ_CP036291.1"/>
</dbReference>
<dbReference type="InterPro" id="IPR018319">
    <property type="entry name" value="SelA-like"/>
</dbReference>
<keyword evidence="3 8" id="KW-0808">Transferase</keyword>
<dbReference type="KEGG" id="pnd:Pla175_15390"/>
<comment type="pathway">
    <text evidence="8">Aminoacyl-tRNA biosynthesis; selenocysteinyl-tRNA(Sec) biosynthesis; selenocysteinyl-tRNA(Sec) from L-seryl-tRNA(Sec) (bacterial route): step 1/1.</text>
</comment>
<evidence type="ECO:0000256" key="8">
    <source>
        <dbReference type="HAMAP-Rule" id="MF_00423"/>
    </source>
</evidence>
<keyword evidence="5 8" id="KW-0648">Protein biosynthesis</keyword>
<evidence type="ECO:0000256" key="2">
    <source>
        <dbReference type="ARBA" id="ARBA00022490"/>
    </source>
</evidence>
<dbReference type="InterPro" id="IPR025862">
    <property type="entry name" value="SelA_trans_N_dom"/>
</dbReference>
<comment type="similarity">
    <text evidence="7 8">Belongs to the SelA family.</text>
</comment>
<comment type="cofactor">
    <cofactor evidence="1 8">
        <name>pyridoxal 5'-phosphate</name>
        <dbReference type="ChEBI" id="CHEBI:597326"/>
    </cofactor>
</comment>
<dbReference type="HAMAP" id="MF_00423">
    <property type="entry name" value="SelA"/>
    <property type="match status" value="1"/>
</dbReference>
<evidence type="ECO:0000313" key="11">
    <source>
        <dbReference type="Proteomes" id="UP000317429"/>
    </source>
</evidence>
<comment type="caution">
    <text evidence="8">Lacks conserved residue(s) required for the propagation of feature annotation.</text>
</comment>
<gene>
    <name evidence="8 10" type="primary">selA</name>
    <name evidence="10" type="ORF">Pla175_15390</name>
</gene>
<dbReference type="PANTHER" id="PTHR32328">
    <property type="entry name" value="L-SERYL-TRNA(SEC) SELENIUM TRANSFERASE"/>
    <property type="match status" value="1"/>
</dbReference>
<keyword evidence="4 8" id="KW-0663">Pyridoxal phosphate</keyword>
<dbReference type="UniPathway" id="UPA00906">
    <property type="reaction ID" value="UER00896"/>
</dbReference>
<comment type="function">
    <text evidence="8">Converts seryl-tRNA(Sec) to selenocysteinyl-tRNA(Sec) required for selenoprotein biosynthesis.</text>
</comment>
<dbReference type="GO" id="GO:0004125">
    <property type="term" value="F:L-seryl-tRNA(Sec) selenium transferase activity"/>
    <property type="evidence" value="ECO:0007669"/>
    <property type="project" value="UniProtKB-UniRule"/>
</dbReference>
<dbReference type="Pfam" id="PF03841">
    <property type="entry name" value="SelA"/>
    <property type="match status" value="1"/>
</dbReference>
<dbReference type="Pfam" id="PF12390">
    <property type="entry name" value="Se-cys_synth_N"/>
    <property type="match status" value="1"/>
</dbReference>
<dbReference type="AlphaFoldDB" id="A0A518D9Q5"/>
<dbReference type="GO" id="GO:0001514">
    <property type="term" value="P:selenocysteine incorporation"/>
    <property type="evidence" value="ECO:0007669"/>
    <property type="project" value="UniProtKB-UniRule"/>
</dbReference>
<protein>
    <recommendedName>
        <fullName evidence="8">L-seryl-tRNA(Sec) selenium transferase</fullName>
        <ecNumber evidence="8">2.9.1.1</ecNumber>
    </recommendedName>
    <alternativeName>
        <fullName evidence="8">Selenocysteine synthase</fullName>
        <shortName evidence="8">Sec synthase</shortName>
    </alternativeName>
    <alternativeName>
        <fullName evidence="8">Selenocysteinyl-tRNA(Sec) synthase</fullName>
    </alternativeName>
</protein>
<dbReference type="EMBL" id="CP036291">
    <property type="protein sequence ID" value="QDU88168.1"/>
    <property type="molecule type" value="Genomic_DNA"/>
</dbReference>
<organism evidence="10 11">
    <name type="scientific">Pirellulimonas nuda</name>
    <dbReference type="NCBI Taxonomy" id="2528009"/>
    <lineage>
        <taxon>Bacteria</taxon>
        <taxon>Pseudomonadati</taxon>
        <taxon>Planctomycetota</taxon>
        <taxon>Planctomycetia</taxon>
        <taxon>Pirellulales</taxon>
        <taxon>Lacipirellulaceae</taxon>
        <taxon>Pirellulimonas</taxon>
    </lineage>
</organism>
<dbReference type="InterPro" id="IPR004534">
    <property type="entry name" value="SelA_trans"/>
</dbReference>
<accession>A0A518D9Q5</accession>
<evidence type="ECO:0000256" key="3">
    <source>
        <dbReference type="ARBA" id="ARBA00022679"/>
    </source>
</evidence>
<dbReference type="InterPro" id="IPR015424">
    <property type="entry name" value="PyrdxlP-dep_Trfase"/>
</dbReference>
<evidence type="ECO:0000256" key="4">
    <source>
        <dbReference type="ARBA" id="ARBA00022898"/>
    </source>
</evidence>
<evidence type="ECO:0000256" key="1">
    <source>
        <dbReference type="ARBA" id="ARBA00001933"/>
    </source>
</evidence>
<evidence type="ECO:0000256" key="6">
    <source>
        <dbReference type="ARBA" id="ARBA00023266"/>
    </source>
</evidence>
<comment type="catalytic activity">
    <reaction evidence="8">
        <text>L-seryl-tRNA(Sec) + selenophosphate + H(+) = L-selenocysteinyl-tRNA(Sec) + phosphate</text>
        <dbReference type="Rhea" id="RHEA:22728"/>
        <dbReference type="Rhea" id="RHEA-COMP:9742"/>
        <dbReference type="Rhea" id="RHEA-COMP:9743"/>
        <dbReference type="ChEBI" id="CHEBI:15378"/>
        <dbReference type="ChEBI" id="CHEBI:16144"/>
        <dbReference type="ChEBI" id="CHEBI:43474"/>
        <dbReference type="ChEBI" id="CHEBI:78533"/>
        <dbReference type="ChEBI" id="CHEBI:78573"/>
        <dbReference type="EC" id="2.9.1.1"/>
    </reaction>
</comment>
<sequence length="462" mass="48534">MNPSDFLRQLPSFSDLLKHPRIAPLAEKLSPATVADRVRGFLDEVRAEVGRRVDGAQPPSFQELVEKLSRYITRERVAEARAAINATGALWGPDWRQPPLSAEAIEALRLAAVDFLLAPAAADRTQPSAVESRLATLCGAESAMLFQSRETALLMLLRTHGAKGVAVARGEVGSVSPGCRLTDLAKEAGATLIEVGATDEVTPDDFSSAAAGIVLQTTIDGLAMSGSRRPDLRAMVELCSAQQRLLVVDLGMGPLLDAPSYEGLARQSAQAALAAGADMVVLSGQGLVGGPQCGVVLASSEALAPLRDFNLRRLYELNPLAEAALGATLDLYADPAEAALRIPVWSLLTTPAENLRLRAERMALLLAECPLVSAATAVKIELVGSPLRSSVGGPDSWGVELRPAEMSVSGLAERLAGGSPAIRCRQTADAALLDLRTVFPRQDLEITAQLGPSEQPPASGVG</sequence>
<feature type="domain" description="L-seryl-tRNA selenium transferase N-terminal" evidence="9">
    <location>
        <begin position="7"/>
        <end position="46"/>
    </location>
</feature>
<evidence type="ECO:0000259" key="9">
    <source>
        <dbReference type="Pfam" id="PF12390"/>
    </source>
</evidence>
<dbReference type="OrthoDB" id="9787096at2"/>
<dbReference type="SUPFAM" id="SSF53383">
    <property type="entry name" value="PLP-dependent transferases"/>
    <property type="match status" value="1"/>
</dbReference>
<evidence type="ECO:0000256" key="7">
    <source>
        <dbReference type="ARBA" id="ARBA00044507"/>
    </source>
</evidence>
<keyword evidence="11" id="KW-1185">Reference proteome</keyword>
<dbReference type="Gene3D" id="3.40.640.10">
    <property type="entry name" value="Type I PLP-dependent aspartate aminotransferase-like (Major domain)"/>
    <property type="match status" value="1"/>
</dbReference>
<dbReference type="EC" id="2.9.1.1" evidence="8"/>
<keyword evidence="6 8" id="KW-0711">Selenium</keyword>
<name>A0A518D9Q5_9BACT</name>
<dbReference type="GO" id="GO:0001717">
    <property type="term" value="P:conversion of seryl-tRNAsec to selenocys-tRNAsec"/>
    <property type="evidence" value="ECO:0007669"/>
    <property type="project" value="UniProtKB-UniRule"/>
</dbReference>
<dbReference type="InterPro" id="IPR015421">
    <property type="entry name" value="PyrdxlP-dep_Trfase_major"/>
</dbReference>
<dbReference type="Proteomes" id="UP000317429">
    <property type="component" value="Chromosome"/>
</dbReference>
<dbReference type="GO" id="GO:0005737">
    <property type="term" value="C:cytoplasm"/>
    <property type="evidence" value="ECO:0007669"/>
    <property type="project" value="UniProtKB-SubCell"/>
</dbReference>
<evidence type="ECO:0000256" key="5">
    <source>
        <dbReference type="ARBA" id="ARBA00022917"/>
    </source>
</evidence>
<reference evidence="10 11" key="1">
    <citation type="submission" date="2019-02" db="EMBL/GenBank/DDBJ databases">
        <title>Deep-cultivation of Planctomycetes and their phenomic and genomic characterization uncovers novel biology.</title>
        <authorList>
            <person name="Wiegand S."/>
            <person name="Jogler M."/>
            <person name="Boedeker C."/>
            <person name="Pinto D."/>
            <person name="Vollmers J."/>
            <person name="Rivas-Marin E."/>
            <person name="Kohn T."/>
            <person name="Peeters S.H."/>
            <person name="Heuer A."/>
            <person name="Rast P."/>
            <person name="Oberbeckmann S."/>
            <person name="Bunk B."/>
            <person name="Jeske O."/>
            <person name="Meyerdierks A."/>
            <person name="Storesund J.E."/>
            <person name="Kallscheuer N."/>
            <person name="Luecker S."/>
            <person name="Lage O.M."/>
            <person name="Pohl T."/>
            <person name="Merkel B.J."/>
            <person name="Hornburger P."/>
            <person name="Mueller R.-W."/>
            <person name="Bruemmer F."/>
            <person name="Labrenz M."/>
            <person name="Spormann A.M."/>
            <person name="Op den Camp H."/>
            <person name="Overmann J."/>
            <person name="Amann R."/>
            <person name="Jetten M.S.M."/>
            <person name="Mascher T."/>
            <person name="Medema M.H."/>
            <person name="Devos D.P."/>
            <person name="Kaster A.-K."/>
            <person name="Ovreas L."/>
            <person name="Rohde M."/>
            <person name="Galperin M.Y."/>
            <person name="Jogler C."/>
        </authorList>
    </citation>
    <scope>NUCLEOTIDE SEQUENCE [LARGE SCALE GENOMIC DNA]</scope>
    <source>
        <strain evidence="10 11">Pla175</strain>
    </source>
</reference>
<proteinExistence type="inferred from homology"/>
<dbReference type="PANTHER" id="PTHR32328:SF0">
    <property type="entry name" value="L-SERYL-TRNA(SEC) SELENIUM TRANSFERASE"/>
    <property type="match status" value="1"/>
</dbReference>